<dbReference type="AlphaFoldDB" id="G0NP62"/>
<sequence>MASQFANQHMNTAKQCRNHGYSTEALQQEEALSTLESTD</sequence>
<gene>
    <name evidence="2" type="ORF">CAEBREN_29718</name>
</gene>
<protein>
    <submittedName>
        <fullName evidence="2">Uncharacterized protein</fullName>
    </submittedName>
</protein>
<dbReference type="HOGENOM" id="CLU_212906_0_0_1"/>
<evidence type="ECO:0000313" key="2">
    <source>
        <dbReference type="EMBL" id="EGT35031.1"/>
    </source>
</evidence>
<accession>G0NP62</accession>
<dbReference type="Proteomes" id="UP000008068">
    <property type="component" value="Unassembled WGS sequence"/>
</dbReference>
<evidence type="ECO:0000313" key="3">
    <source>
        <dbReference type="Proteomes" id="UP000008068"/>
    </source>
</evidence>
<dbReference type="EMBL" id="GL379918">
    <property type="protein sequence ID" value="EGT35031.1"/>
    <property type="molecule type" value="Genomic_DNA"/>
</dbReference>
<organism evidence="3">
    <name type="scientific">Caenorhabditis brenneri</name>
    <name type="common">Nematode worm</name>
    <dbReference type="NCBI Taxonomy" id="135651"/>
    <lineage>
        <taxon>Eukaryota</taxon>
        <taxon>Metazoa</taxon>
        <taxon>Ecdysozoa</taxon>
        <taxon>Nematoda</taxon>
        <taxon>Chromadorea</taxon>
        <taxon>Rhabditida</taxon>
        <taxon>Rhabditina</taxon>
        <taxon>Rhabditomorpha</taxon>
        <taxon>Rhabditoidea</taxon>
        <taxon>Rhabditidae</taxon>
        <taxon>Peloderinae</taxon>
        <taxon>Caenorhabditis</taxon>
    </lineage>
</organism>
<feature type="region of interest" description="Disordered" evidence="1">
    <location>
        <begin position="1"/>
        <end position="39"/>
    </location>
</feature>
<name>G0NP62_CAEBE</name>
<evidence type="ECO:0000256" key="1">
    <source>
        <dbReference type="SAM" id="MobiDB-lite"/>
    </source>
</evidence>
<reference evidence="3" key="1">
    <citation type="submission" date="2011-07" db="EMBL/GenBank/DDBJ databases">
        <authorList>
            <consortium name="Caenorhabditis brenneri Sequencing and Analysis Consortium"/>
            <person name="Wilson R.K."/>
        </authorList>
    </citation>
    <scope>NUCLEOTIDE SEQUENCE [LARGE SCALE GENOMIC DNA]</scope>
    <source>
        <strain evidence="3">PB2801</strain>
    </source>
</reference>
<proteinExistence type="predicted"/>
<dbReference type="InParanoid" id="G0NP62"/>
<keyword evidence="3" id="KW-1185">Reference proteome</keyword>